<accession>A0ABU4S2A5</accession>
<name>A0ABU4S2A5_9GAMM</name>
<dbReference type="InterPro" id="IPR036452">
    <property type="entry name" value="Ribo_hydro-like"/>
</dbReference>
<organism evidence="2 3">
    <name type="scientific">Gilvimarinus gilvus</name>
    <dbReference type="NCBI Taxonomy" id="3058038"/>
    <lineage>
        <taxon>Bacteria</taxon>
        <taxon>Pseudomonadati</taxon>
        <taxon>Pseudomonadota</taxon>
        <taxon>Gammaproteobacteria</taxon>
        <taxon>Cellvibrionales</taxon>
        <taxon>Cellvibrionaceae</taxon>
        <taxon>Gilvimarinus</taxon>
    </lineage>
</organism>
<feature type="chain" id="PRO_5045411532" evidence="1">
    <location>
        <begin position="20"/>
        <end position="184"/>
    </location>
</feature>
<dbReference type="SUPFAM" id="SSF53590">
    <property type="entry name" value="Nucleoside hydrolase"/>
    <property type="match status" value="1"/>
</dbReference>
<reference evidence="2 3" key="1">
    <citation type="submission" date="2023-11" db="EMBL/GenBank/DDBJ databases">
        <title>Gilvimarinus fulvus sp. nov., isolated from the surface of Kelp.</title>
        <authorList>
            <person name="Sun Y.Y."/>
            <person name="Gong Y."/>
            <person name="Du Z.J."/>
        </authorList>
    </citation>
    <scope>NUCLEOTIDE SEQUENCE [LARGE SCALE GENOMIC DNA]</scope>
    <source>
        <strain evidence="2 3">SDUM040013</strain>
    </source>
</reference>
<dbReference type="Gene3D" id="3.90.245.10">
    <property type="entry name" value="Ribonucleoside hydrolase-like"/>
    <property type="match status" value="1"/>
</dbReference>
<keyword evidence="3" id="KW-1185">Reference proteome</keyword>
<keyword evidence="1" id="KW-0732">Signal</keyword>
<dbReference type="Proteomes" id="UP001273505">
    <property type="component" value="Unassembled WGS sequence"/>
</dbReference>
<comment type="caution">
    <text evidence="2">The sequence shown here is derived from an EMBL/GenBank/DDBJ whole genome shotgun (WGS) entry which is preliminary data.</text>
</comment>
<dbReference type="PANTHER" id="PTHR43264">
    <property type="match status" value="1"/>
</dbReference>
<evidence type="ECO:0000313" key="3">
    <source>
        <dbReference type="Proteomes" id="UP001273505"/>
    </source>
</evidence>
<feature type="signal peptide" evidence="1">
    <location>
        <begin position="1"/>
        <end position="19"/>
    </location>
</feature>
<dbReference type="PANTHER" id="PTHR43264:SF1">
    <property type="entry name" value="INOSINE_URIDINE-PREFERRING NUCLEOSIDE HYDROLASE DOMAIN-CONTAINING PROTEIN"/>
    <property type="match status" value="1"/>
</dbReference>
<proteinExistence type="predicted"/>
<gene>
    <name evidence="2" type="ORF">SCD92_17360</name>
</gene>
<keyword evidence="2" id="KW-0378">Hydrolase</keyword>
<dbReference type="PROSITE" id="PS51257">
    <property type="entry name" value="PROKAR_LIPOPROTEIN"/>
    <property type="match status" value="1"/>
</dbReference>
<dbReference type="RefSeq" id="WP_302722079.1">
    <property type="nucleotide sequence ID" value="NZ_JAULRU010000428.1"/>
</dbReference>
<dbReference type="GO" id="GO:0016787">
    <property type="term" value="F:hydrolase activity"/>
    <property type="evidence" value="ECO:0007669"/>
    <property type="project" value="UniProtKB-KW"/>
</dbReference>
<evidence type="ECO:0000313" key="2">
    <source>
        <dbReference type="EMBL" id="MDX6851150.1"/>
    </source>
</evidence>
<dbReference type="EMBL" id="JAXAFO010000041">
    <property type="protein sequence ID" value="MDX6851150.1"/>
    <property type="molecule type" value="Genomic_DNA"/>
</dbReference>
<evidence type="ECO:0000256" key="1">
    <source>
        <dbReference type="SAM" id="SignalP"/>
    </source>
</evidence>
<protein>
    <submittedName>
        <fullName evidence="2">Nucleoside hydrolase</fullName>
    </submittedName>
</protein>
<sequence>MKSLFFAFALCALSVGCIAKPLIIFDTDFGGDADDLGALAMLNHMHNQGKCELVAVMNWNNERYSLPAIGAINQYYGNPNIPLGSRKEGLWHGEWQYSKPLVDALGSNRQIDQTPDTTELYRKLLAQAADSSITVVTVGPLLNILRLLESAPDEHSDMNGVELVQKKVQTFVIMGGQFPKGDWE</sequence>